<keyword evidence="10" id="KW-1185">Reference proteome</keyword>
<sequence>MTSDRVGRLVSALHNIEEHLNGKSIILSRVLVYRKLVSQVKQPMINHSDWLLDLFTDMLSNIIDIRTNAVALGLDAGFLLNHDRALSRRVMEITALTFQDKRYIDYYREKLRIMLKDRRQAPAVPRIWSVVMLLVRCPFDKWDAFNDWLLVIQACFNSSDFQTRLEANQAWARLVYIALSDERIISDAKRRLSTLRRPFADQMNRKGTGKQSEDLRKAVLGGVCNLFYYAFRPNVSLALVDHYWDSGVAPTMRDLMDRSCEDTIDYGVYAAQILTNLFNCSRTRIWTRERVTDPRLVEPTELPAIDSKWIRRNVSRVFDVVEPILEKNFLALRSKSPTLDLWQALVSSVASAAIKEVKVATDTAAFVARSFNFLQSVWATGVPPGEAGDYSANFLCAVRTYLQVMFEALGQLPFTEKILSTNDQNKFVPISTPSHREAFSSVKLLWDSILHLAMEAGEPQQLIFALESLLVAAFNSPHKPIVNATPDEEVPHSQAALVPDGLAAVEDVDAELLRSPMQYSTQDSPFDASSHASRTQQRPEALDEPIMDVDSPRSDAQEALLQSQIALESLSQRDKEREAVEVKGAERSRREDQVHESVQVGQDQGASATGREEERAGREAVGKGHSIMETLRSGLKELKTAALSRTEVYEIESMFMDIKRELYEAELRGRASALNS</sequence>
<evidence type="ECO:0000256" key="1">
    <source>
        <dbReference type="ARBA" id="ARBA00004123"/>
    </source>
</evidence>
<evidence type="ECO:0000256" key="2">
    <source>
        <dbReference type="ARBA" id="ARBA00004574"/>
    </source>
</evidence>
<evidence type="ECO:0000313" key="9">
    <source>
        <dbReference type="EMBL" id="KAK2073685.1"/>
    </source>
</evidence>
<evidence type="ECO:0000256" key="3">
    <source>
        <dbReference type="ARBA" id="ARBA00022454"/>
    </source>
</evidence>
<evidence type="ECO:0000256" key="6">
    <source>
        <dbReference type="ARBA" id="ARBA00023306"/>
    </source>
</evidence>
<dbReference type="PANTHER" id="PTHR22928:SF3">
    <property type="entry name" value="TELOMERE-ASSOCIATED PROTEIN RIF1"/>
    <property type="match status" value="1"/>
</dbReference>
<reference evidence="9" key="1">
    <citation type="journal article" date="2023" name="Mol. Plant Microbe Interact.">
        <title>Elucidating the Obligate Nature and Biological Capacity of an Invasive Fungal Corn Pathogen.</title>
        <authorList>
            <person name="MacCready J.S."/>
            <person name="Roggenkamp E.M."/>
            <person name="Gdanetz K."/>
            <person name="Chilvers M.I."/>
        </authorList>
    </citation>
    <scope>NUCLEOTIDE SEQUENCE</scope>
    <source>
        <strain evidence="9">PM02</strain>
    </source>
</reference>
<evidence type="ECO:0000313" key="10">
    <source>
        <dbReference type="Proteomes" id="UP001217918"/>
    </source>
</evidence>
<dbReference type="GO" id="GO:0140445">
    <property type="term" value="C:chromosome, telomeric repeat region"/>
    <property type="evidence" value="ECO:0007669"/>
    <property type="project" value="TreeGrafter"/>
</dbReference>
<comment type="caution">
    <text evidence="9">The sequence shown here is derived from an EMBL/GenBank/DDBJ whole genome shotgun (WGS) entry which is preliminary data.</text>
</comment>
<keyword evidence="3" id="KW-0158">Chromosome</keyword>
<organism evidence="9 10">
    <name type="scientific">Phyllachora maydis</name>
    <dbReference type="NCBI Taxonomy" id="1825666"/>
    <lineage>
        <taxon>Eukaryota</taxon>
        <taxon>Fungi</taxon>
        <taxon>Dikarya</taxon>
        <taxon>Ascomycota</taxon>
        <taxon>Pezizomycotina</taxon>
        <taxon>Sordariomycetes</taxon>
        <taxon>Sordariomycetidae</taxon>
        <taxon>Phyllachorales</taxon>
        <taxon>Phyllachoraceae</taxon>
        <taxon>Phyllachora</taxon>
    </lineage>
</organism>
<name>A0AAD9IAS6_9PEZI</name>
<dbReference type="Pfam" id="PF12231">
    <property type="entry name" value="Rif1_N"/>
    <property type="match status" value="1"/>
</dbReference>
<feature type="region of interest" description="Disordered" evidence="7">
    <location>
        <begin position="571"/>
        <end position="623"/>
    </location>
</feature>
<dbReference type="GO" id="GO:0000723">
    <property type="term" value="P:telomere maintenance"/>
    <property type="evidence" value="ECO:0007669"/>
    <property type="project" value="TreeGrafter"/>
</dbReference>
<gene>
    <name evidence="9" type="ORF">P8C59_007943</name>
</gene>
<feature type="compositionally biased region" description="Basic and acidic residues" evidence="7">
    <location>
        <begin position="610"/>
        <end position="622"/>
    </location>
</feature>
<dbReference type="GO" id="GO:0005634">
    <property type="term" value="C:nucleus"/>
    <property type="evidence" value="ECO:0007669"/>
    <property type="project" value="UniProtKB-SubCell"/>
</dbReference>
<protein>
    <recommendedName>
        <fullName evidence="8">Telomere-associated protein Rif1 N-terminal domain-containing protein</fullName>
    </recommendedName>
</protein>
<dbReference type="InterPro" id="IPR022031">
    <property type="entry name" value="Rif1_N"/>
</dbReference>
<evidence type="ECO:0000259" key="8">
    <source>
        <dbReference type="Pfam" id="PF12231"/>
    </source>
</evidence>
<keyword evidence="5" id="KW-0539">Nucleus</keyword>
<feature type="domain" description="Telomere-associated protein Rif1 N-terminal" evidence="8">
    <location>
        <begin position="1"/>
        <end position="246"/>
    </location>
</feature>
<evidence type="ECO:0000256" key="5">
    <source>
        <dbReference type="ARBA" id="ARBA00023242"/>
    </source>
</evidence>
<evidence type="ECO:0000256" key="4">
    <source>
        <dbReference type="ARBA" id="ARBA00022895"/>
    </source>
</evidence>
<accession>A0AAD9IAS6</accession>
<keyword evidence="4" id="KW-0779">Telomere</keyword>
<dbReference type="PANTHER" id="PTHR22928">
    <property type="entry name" value="TELOMERE-ASSOCIATED PROTEIN RIF1"/>
    <property type="match status" value="1"/>
</dbReference>
<proteinExistence type="predicted"/>
<feature type="region of interest" description="Disordered" evidence="7">
    <location>
        <begin position="520"/>
        <end position="557"/>
    </location>
</feature>
<dbReference type="Proteomes" id="UP001217918">
    <property type="component" value="Unassembled WGS sequence"/>
</dbReference>
<dbReference type="AlphaFoldDB" id="A0AAD9IAS6"/>
<comment type="subcellular location">
    <subcellularLocation>
        <location evidence="2">Chromosome</location>
        <location evidence="2">Telomere</location>
    </subcellularLocation>
    <subcellularLocation>
        <location evidence="1">Nucleus</location>
    </subcellularLocation>
</comment>
<evidence type="ECO:0000256" key="7">
    <source>
        <dbReference type="SAM" id="MobiDB-lite"/>
    </source>
</evidence>
<keyword evidence="6" id="KW-0131">Cell cycle</keyword>
<feature type="compositionally biased region" description="Basic and acidic residues" evidence="7">
    <location>
        <begin position="571"/>
        <end position="595"/>
    </location>
</feature>
<dbReference type="EMBL" id="JAQQPM010000007">
    <property type="protein sequence ID" value="KAK2073685.1"/>
    <property type="molecule type" value="Genomic_DNA"/>
</dbReference>